<dbReference type="GO" id="GO:0003777">
    <property type="term" value="F:microtubule motor activity"/>
    <property type="evidence" value="ECO:0007669"/>
    <property type="project" value="InterPro"/>
</dbReference>
<dbReference type="GO" id="GO:0005871">
    <property type="term" value="C:kinesin complex"/>
    <property type="evidence" value="ECO:0007669"/>
    <property type="project" value="TreeGrafter"/>
</dbReference>
<dbReference type="SMART" id="SM00129">
    <property type="entry name" value="KISc"/>
    <property type="match status" value="1"/>
</dbReference>
<keyword evidence="7" id="KW-1185">Reference proteome</keyword>
<dbReference type="GO" id="GO:0007018">
    <property type="term" value="P:microtubule-based movement"/>
    <property type="evidence" value="ECO:0007669"/>
    <property type="project" value="InterPro"/>
</dbReference>
<evidence type="ECO:0000256" key="2">
    <source>
        <dbReference type="ARBA" id="ARBA00022840"/>
    </source>
</evidence>
<evidence type="ECO:0000313" key="6">
    <source>
        <dbReference type="EMBL" id="KAF2016755.1"/>
    </source>
</evidence>
<dbReference type="InterPro" id="IPR027417">
    <property type="entry name" value="P-loop_NTPase"/>
</dbReference>
<dbReference type="GO" id="GO:0016887">
    <property type="term" value="F:ATP hydrolysis activity"/>
    <property type="evidence" value="ECO:0007669"/>
    <property type="project" value="TreeGrafter"/>
</dbReference>
<dbReference type="InterPro" id="IPR036961">
    <property type="entry name" value="Kinesin_motor_dom_sf"/>
</dbReference>
<proteinExistence type="inferred from homology"/>
<evidence type="ECO:0000256" key="1">
    <source>
        <dbReference type="ARBA" id="ARBA00022741"/>
    </source>
</evidence>
<dbReference type="PROSITE" id="PS50067">
    <property type="entry name" value="KINESIN_MOTOR_2"/>
    <property type="match status" value="1"/>
</dbReference>
<feature type="domain" description="Kinesin motor" evidence="5">
    <location>
        <begin position="10"/>
        <end position="454"/>
    </location>
</feature>
<feature type="binding site" evidence="3">
    <location>
        <begin position="100"/>
        <end position="107"/>
    </location>
    <ligand>
        <name>ATP</name>
        <dbReference type="ChEBI" id="CHEBI:30616"/>
    </ligand>
</feature>
<accession>A0A6A5XTS1</accession>
<evidence type="ECO:0000256" key="4">
    <source>
        <dbReference type="RuleBase" id="RU000394"/>
    </source>
</evidence>
<evidence type="ECO:0000259" key="5">
    <source>
        <dbReference type="PROSITE" id="PS50067"/>
    </source>
</evidence>
<name>A0A6A5XTS1_9PLEO</name>
<protein>
    <recommendedName>
        <fullName evidence="4">Kinesin-like protein</fullName>
    </recommendedName>
</protein>
<sequence>MADQQQASSSFKVYARWRPLTAIESSTAGFERNTIESETNSSISISSHVNTNRTRTWKSDASFTKVFPETAANSDIFAGVVAPTVPRVMQGATCNLFAYGHSGSGKTHTIIGYNYDDSNQLGLCLGAARRLFEALDQVRTQPVEETREREDLGVAVRLYEVRGKHAYDLLNNNIECYIREGPDGQTHVRGQTETLEDGKVRVRPIVARPCWCYEEVQEAVRTGLKGRTTGSSSIHDESSRTHAVIELEVVTRRLMDAREEVTARESELVPVGKRATDVYIEEQSKSIIKTPEGKYIPNPGHPVNQAIIDAAEAEKAEYENRLRMAEDSVKACFDSPQNACLGGKFIFVDLAGSEYFDAATSTSTSRPKQTTQEQRQGRQINTDLFALKEVIRAKASKQSRIPFRASPLTMILRSHFLAEEREGQSAMILTLSPEEEQFVATLNTLKYGNLVGEAGRR</sequence>
<keyword evidence="2 3" id="KW-0067">ATP-binding</keyword>
<dbReference type="EMBL" id="ML978069">
    <property type="protein sequence ID" value="KAF2016755.1"/>
    <property type="molecule type" value="Genomic_DNA"/>
</dbReference>
<organism evidence="6 7">
    <name type="scientific">Aaosphaeria arxii CBS 175.79</name>
    <dbReference type="NCBI Taxonomy" id="1450172"/>
    <lineage>
        <taxon>Eukaryota</taxon>
        <taxon>Fungi</taxon>
        <taxon>Dikarya</taxon>
        <taxon>Ascomycota</taxon>
        <taxon>Pezizomycotina</taxon>
        <taxon>Dothideomycetes</taxon>
        <taxon>Pleosporomycetidae</taxon>
        <taxon>Pleosporales</taxon>
        <taxon>Pleosporales incertae sedis</taxon>
        <taxon>Aaosphaeria</taxon>
    </lineage>
</organism>
<dbReference type="GO" id="GO:0008017">
    <property type="term" value="F:microtubule binding"/>
    <property type="evidence" value="ECO:0007669"/>
    <property type="project" value="InterPro"/>
</dbReference>
<comment type="similarity">
    <text evidence="3 4">Belongs to the TRAFAC class myosin-kinesin ATPase superfamily. Kinesin family.</text>
</comment>
<dbReference type="InterPro" id="IPR027640">
    <property type="entry name" value="Kinesin-like_fam"/>
</dbReference>
<gene>
    <name evidence="6" type="ORF">BU24DRAFT_370718</name>
</gene>
<reference evidence="6" key="1">
    <citation type="journal article" date="2020" name="Stud. Mycol.">
        <title>101 Dothideomycetes genomes: a test case for predicting lifestyles and emergence of pathogens.</title>
        <authorList>
            <person name="Haridas S."/>
            <person name="Albert R."/>
            <person name="Binder M."/>
            <person name="Bloem J."/>
            <person name="Labutti K."/>
            <person name="Salamov A."/>
            <person name="Andreopoulos B."/>
            <person name="Baker S."/>
            <person name="Barry K."/>
            <person name="Bills G."/>
            <person name="Bluhm B."/>
            <person name="Cannon C."/>
            <person name="Castanera R."/>
            <person name="Culley D."/>
            <person name="Daum C."/>
            <person name="Ezra D."/>
            <person name="Gonzalez J."/>
            <person name="Henrissat B."/>
            <person name="Kuo A."/>
            <person name="Liang C."/>
            <person name="Lipzen A."/>
            <person name="Lutzoni F."/>
            <person name="Magnuson J."/>
            <person name="Mondo S."/>
            <person name="Nolan M."/>
            <person name="Ohm R."/>
            <person name="Pangilinan J."/>
            <person name="Park H.-J."/>
            <person name="Ramirez L."/>
            <person name="Alfaro M."/>
            <person name="Sun H."/>
            <person name="Tritt A."/>
            <person name="Yoshinaga Y."/>
            <person name="Zwiers L.-H."/>
            <person name="Turgeon B."/>
            <person name="Goodwin S."/>
            <person name="Spatafora J."/>
            <person name="Crous P."/>
            <person name="Grigoriev I."/>
        </authorList>
    </citation>
    <scope>NUCLEOTIDE SEQUENCE</scope>
    <source>
        <strain evidence="6">CBS 175.79</strain>
    </source>
</reference>
<dbReference type="Proteomes" id="UP000799778">
    <property type="component" value="Unassembled WGS sequence"/>
</dbReference>
<dbReference type="GO" id="GO:0005874">
    <property type="term" value="C:microtubule"/>
    <property type="evidence" value="ECO:0007669"/>
    <property type="project" value="UniProtKB-KW"/>
</dbReference>
<dbReference type="Pfam" id="PF00225">
    <property type="entry name" value="Kinesin"/>
    <property type="match status" value="2"/>
</dbReference>
<keyword evidence="1 3" id="KW-0547">Nucleotide-binding</keyword>
<evidence type="ECO:0000313" key="7">
    <source>
        <dbReference type="Proteomes" id="UP000799778"/>
    </source>
</evidence>
<keyword evidence="4" id="KW-0493">Microtubule</keyword>
<dbReference type="OrthoDB" id="3176171at2759"/>
<dbReference type="Gene3D" id="3.40.850.10">
    <property type="entry name" value="Kinesin motor domain"/>
    <property type="match status" value="1"/>
</dbReference>
<dbReference type="SUPFAM" id="SSF52540">
    <property type="entry name" value="P-loop containing nucleoside triphosphate hydrolases"/>
    <property type="match status" value="1"/>
</dbReference>
<dbReference type="RefSeq" id="XP_033385094.1">
    <property type="nucleotide sequence ID" value="XM_033524442.1"/>
</dbReference>
<dbReference type="GO" id="GO:0005524">
    <property type="term" value="F:ATP binding"/>
    <property type="evidence" value="ECO:0007669"/>
    <property type="project" value="UniProtKB-UniRule"/>
</dbReference>
<dbReference type="InterPro" id="IPR019821">
    <property type="entry name" value="Kinesin_motor_CS"/>
</dbReference>
<dbReference type="PRINTS" id="PR00380">
    <property type="entry name" value="KINESINHEAVY"/>
</dbReference>
<dbReference type="GeneID" id="54281839"/>
<dbReference type="AlphaFoldDB" id="A0A6A5XTS1"/>
<dbReference type="PROSITE" id="PS00411">
    <property type="entry name" value="KINESIN_MOTOR_1"/>
    <property type="match status" value="1"/>
</dbReference>
<dbReference type="PANTHER" id="PTHR24115">
    <property type="entry name" value="KINESIN-RELATED"/>
    <property type="match status" value="1"/>
</dbReference>
<dbReference type="InterPro" id="IPR001752">
    <property type="entry name" value="Kinesin_motor_dom"/>
</dbReference>
<keyword evidence="3 4" id="KW-0505">Motor protein</keyword>
<evidence type="ECO:0000256" key="3">
    <source>
        <dbReference type="PROSITE-ProRule" id="PRU00283"/>
    </source>
</evidence>